<reference evidence="3" key="2">
    <citation type="submission" date="2023-05" db="EMBL/GenBank/DDBJ databases">
        <authorList>
            <consortium name="Lawrence Berkeley National Laboratory"/>
            <person name="Steindorff A."/>
            <person name="Hensen N."/>
            <person name="Bonometti L."/>
            <person name="Westerberg I."/>
            <person name="Brannstrom I.O."/>
            <person name="Guillou S."/>
            <person name="Cros-Aarteil S."/>
            <person name="Calhoun S."/>
            <person name="Haridas S."/>
            <person name="Kuo A."/>
            <person name="Mondo S."/>
            <person name="Pangilinan J."/>
            <person name="Riley R."/>
            <person name="Labutti K."/>
            <person name="Andreopoulos B."/>
            <person name="Lipzen A."/>
            <person name="Chen C."/>
            <person name="Yanf M."/>
            <person name="Daum C."/>
            <person name="Ng V."/>
            <person name="Clum A."/>
            <person name="Ohm R."/>
            <person name="Martin F."/>
            <person name="Silar P."/>
            <person name="Natvig D."/>
            <person name="Lalanne C."/>
            <person name="Gautier V."/>
            <person name="Ament-Velasquez S.L."/>
            <person name="Kruys A."/>
            <person name="Hutchinson M.I."/>
            <person name="Powell A.J."/>
            <person name="Barry K."/>
            <person name="Miller A.N."/>
            <person name="Grigoriev I.V."/>
            <person name="Debuchy R."/>
            <person name="Gladieux P."/>
            <person name="Thoren M.H."/>
            <person name="Johannesson H."/>
        </authorList>
    </citation>
    <scope>NUCLEOTIDE SEQUENCE</scope>
    <source>
        <strain evidence="3">PSN243</strain>
    </source>
</reference>
<dbReference type="Gene3D" id="1.10.510.10">
    <property type="entry name" value="Transferase(Phosphotransferase) domain 1"/>
    <property type="match status" value="1"/>
</dbReference>
<dbReference type="InterPro" id="IPR011009">
    <property type="entry name" value="Kinase-like_dom_sf"/>
</dbReference>
<feature type="compositionally biased region" description="Basic and acidic residues" evidence="1">
    <location>
        <begin position="339"/>
        <end position="353"/>
    </location>
</feature>
<evidence type="ECO:0000313" key="3">
    <source>
        <dbReference type="EMBL" id="KAK4448749.1"/>
    </source>
</evidence>
<sequence>MSLSNDKPAVSHESLLAKELSDYRPRRTRRYAAINVLLLSWEDDDIGVADEISALGDMFRHDFNYAVWPYKIPSQDAETSLNLTIARFVSSFGREDSLIVVYYGGHGGPKVATKSPCTWAAQIVGGPSLDWSVIQPQLTALASCDVVILLDCCYAGQAARGRTSRYVELLAATDKDQMTSTGNHKWPSFTKVLLAEMKAMLSRDGLVVLPALHSRVVEESAGLLRQPFYVCLSGRDGSAGSIKLSKFGESVSASNPSASLGSVCLRLSLVDSFDVDASAALVKWLTRDSPSSIRDIQLVDQALSDAQEARNLCEYLVPSGRKCQSLTRSATGQVPPPIRSDRGQQETKRMEGELPRALSRVLLGGLMPSSTPTIDGILSAVNQATANLVSFVTDSLGDLNSATAQTLQQHHQQTTSTNQTSSNPIMDDLRSRISMRLALLSNNPPSAPISVSFSDTPSKQQRLRIGKSSDTPVIVEYVYYDESEQQENAQKHLWHQANRILALHSEPKTPFFRSLHGIGLLRETLCGPRYGFVYSLPSHLAGTKPLKFTLLSDLLAQLKAVPLEARIATARALCDAVLHLHSIGWYHKNLRSANVLIFGTSETEVESKGEEQRNKENSTNWDLTNPYLIGFDCSRPSDAETRNTVDFSIKDNIYRHPERWGRSARFDKRHDLYALGIILLELGCWRMLPNMDAKRRGFQDVRDPGVFHDFLLKTAAEKLPHAAGTRYSWAAMACLAKAHPQIEGEEGWRWQKMVRETVLECLDVGPVST</sequence>
<feature type="compositionally biased region" description="Low complexity" evidence="1">
    <location>
        <begin position="404"/>
        <end position="423"/>
    </location>
</feature>
<dbReference type="PANTHER" id="PTHR37542:SF3">
    <property type="entry name" value="PRION-INHIBITION AND PROPAGATION HELO DOMAIN-CONTAINING PROTEIN"/>
    <property type="match status" value="1"/>
</dbReference>
<dbReference type="Proteomes" id="UP001321760">
    <property type="component" value="Unassembled WGS sequence"/>
</dbReference>
<feature type="domain" description="Protein kinase" evidence="2">
    <location>
        <begin position="451"/>
        <end position="769"/>
    </location>
</feature>
<proteinExistence type="predicted"/>
<accession>A0AAV9GLC5</accession>
<evidence type="ECO:0000256" key="1">
    <source>
        <dbReference type="SAM" id="MobiDB-lite"/>
    </source>
</evidence>
<dbReference type="GO" id="GO:0004672">
    <property type="term" value="F:protein kinase activity"/>
    <property type="evidence" value="ECO:0007669"/>
    <property type="project" value="InterPro"/>
</dbReference>
<organism evidence="3 4">
    <name type="scientific">Podospora aff. communis PSN243</name>
    <dbReference type="NCBI Taxonomy" id="3040156"/>
    <lineage>
        <taxon>Eukaryota</taxon>
        <taxon>Fungi</taxon>
        <taxon>Dikarya</taxon>
        <taxon>Ascomycota</taxon>
        <taxon>Pezizomycotina</taxon>
        <taxon>Sordariomycetes</taxon>
        <taxon>Sordariomycetidae</taxon>
        <taxon>Sordariales</taxon>
        <taxon>Podosporaceae</taxon>
        <taxon>Podospora</taxon>
    </lineage>
</organism>
<dbReference type="GO" id="GO:0005524">
    <property type="term" value="F:ATP binding"/>
    <property type="evidence" value="ECO:0007669"/>
    <property type="project" value="InterPro"/>
</dbReference>
<name>A0AAV9GLC5_9PEZI</name>
<dbReference type="PROSITE" id="PS50011">
    <property type="entry name" value="PROTEIN_KINASE_DOM"/>
    <property type="match status" value="1"/>
</dbReference>
<keyword evidence="4" id="KW-1185">Reference proteome</keyword>
<feature type="region of interest" description="Disordered" evidence="1">
    <location>
        <begin position="326"/>
        <end position="353"/>
    </location>
</feature>
<evidence type="ECO:0000259" key="2">
    <source>
        <dbReference type="PROSITE" id="PS50011"/>
    </source>
</evidence>
<dbReference type="EMBL" id="MU865941">
    <property type="protein sequence ID" value="KAK4448749.1"/>
    <property type="molecule type" value="Genomic_DNA"/>
</dbReference>
<dbReference type="PANTHER" id="PTHR37542">
    <property type="entry name" value="HELO DOMAIN-CONTAINING PROTEIN-RELATED"/>
    <property type="match status" value="1"/>
</dbReference>
<dbReference type="AlphaFoldDB" id="A0AAV9GLC5"/>
<dbReference type="SUPFAM" id="SSF56112">
    <property type="entry name" value="Protein kinase-like (PK-like)"/>
    <property type="match status" value="1"/>
</dbReference>
<protein>
    <recommendedName>
        <fullName evidence="2">Protein kinase domain-containing protein</fullName>
    </recommendedName>
</protein>
<dbReference type="InterPro" id="IPR000719">
    <property type="entry name" value="Prot_kinase_dom"/>
</dbReference>
<evidence type="ECO:0000313" key="4">
    <source>
        <dbReference type="Proteomes" id="UP001321760"/>
    </source>
</evidence>
<feature type="region of interest" description="Disordered" evidence="1">
    <location>
        <begin position="404"/>
        <end position="425"/>
    </location>
</feature>
<gene>
    <name evidence="3" type="ORF">QBC34DRAFT_102444</name>
</gene>
<comment type="caution">
    <text evidence="3">The sequence shown here is derived from an EMBL/GenBank/DDBJ whole genome shotgun (WGS) entry which is preliminary data.</text>
</comment>
<reference evidence="3" key="1">
    <citation type="journal article" date="2023" name="Mol. Phylogenet. Evol.">
        <title>Genome-scale phylogeny and comparative genomics of the fungal order Sordariales.</title>
        <authorList>
            <person name="Hensen N."/>
            <person name="Bonometti L."/>
            <person name="Westerberg I."/>
            <person name="Brannstrom I.O."/>
            <person name="Guillou S."/>
            <person name="Cros-Aarteil S."/>
            <person name="Calhoun S."/>
            <person name="Haridas S."/>
            <person name="Kuo A."/>
            <person name="Mondo S."/>
            <person name="Pangilinan J."/>
            <person name="Riley R."/>
            <person name="LaButti K."/>
            <person name="Andreopoulos B."/>
            <person name="Lipzen A."/>
            <person name="Chen C."/>
            <person name="Yan M."/>
            <person name="Daum C."/>
            <person name="Ng V."/>
            <person name="Clum A."/>
            <person name="Steindorff A."/>
            <person name="Ohm R.A."/>
            <person name="Martin F."/>
            <person name="Silar P."/>
            <person name="Natvig D.O."/>
            <person name="Lalanne C."/>
            <person name="Gautier V."/>
            <person name="Ament-Velasquez S.L."/>
            <person name="Kruys A."/>
            <person name="Hutchinson M.I."/>
            <person name="Powell A.J."/>
            <person name="Barry K."/>
            <person name="Miller A.N."/>
            <person name="Grigoriev I.V."/>
            <person name="Debuchy R."/>
            <person name="Gladieux P."/>
            <person name="Hiltunen Thoren M."/>
            <person name="Johannesson H."/>
        </authorList>
    </citation>
    <scope>NUCLEOTIDE SEQUENCE</scope>
    <source>
        <strain evidence="3">PSN243</strain>
    </source>
</reference>